<keyword evidence="2" id="KW-0597">Phosphoprotein</keyword>
<gene>
    <name evidence="4" type="ORF">ORV05_09255</name>
</gene>
<dbReference type="RefSeq" id="WP_268758033.1">
    <property type="nucleotide sequence ID" value="NZ_CP113836.1"/>
</dbReference>
<evidence type="ECO:0000256" key="1">
    <source>
        <dbReference type="ARBA" id="ARBA00022450"/>
    </source>
</evidence>
<dbReference type="InterPro" id="IPR009081">
    <property type="entry name" value="PP-bd_ACP"/>
</dbReference>
<dbReference type="Pfam" id="PF00550">
    <property type="entry name" value="PP-binding"/>
    <property type="match status" value="1"/>
</dbReference>
<dbReference type="EMBL" id="CP113836">
    <property type="protein sequence ID" value="WAL67938.1"/>
    <property type="molecule type" value="Genomic_DNA"/>
</dbReference>
<dbReference type="Gene3D" id="1.10.1200.10">
    <property type="entry name" value="ACP-like"/>
    <property type="match status" value="1"/>
</dbReference>
<organism evidence="4 5">
    <name type="scientific">Amycolatopsis cynarae</name>
    <dbReference type="NCBI Taxonomy" id="2995223"/>
    <lineage>
        <taxon>Bacteria</taxon>
        <taxon>Bacillati</taxon>
        <taxon>Actinomycetota</taxon>
        <taxon>Actinomycetes</taxon>
        <taxon>Pseudonocardiales</taxon>
        <taxon>Pseudonocardiaceae</taxon>
        <taxon>Amycolatopsis</taxon>
    </lineage>
</organism>
<keyword evidence="1" id="KW-0596">Phosphopantetheine</keyword>
<evidence type="ECO:0000259" key="3">
    <source>
        <dbReference type="PROSITE" id="PS50075"/>
    </source>
</evidence>
<proteinExistence type="predicted"/>
<accession>A0ABY7B8D0</accession>
<evidence type="ECO:0000256" key="2">
    <source>
        <dbReference type="ARBA" id="ARBA00022553"/>
    </source>
</evidence>
<dbReference type="InterPro" id="IPR036736">
    <property type="entry name" value="ACP-like_sf"/>
</dbReference>
<dbReference type="SUPFAM" id="SSF47336">
    <property type="entry name" value="ACP-like"/>
    <property type="match status" value="1"/>
</dbReference>
<sequence>MWDATFEETLRSFLPFLSADEALTAETPLREYGLDSLAIVELLATLEQHYNVRFEDDALNLETFENPGRLWTTLSDLSPEGTPVS</sequence>
<dbReference type="PROSITE" id="PS00012">
    <property type="entry name" value="PHOSPHOPANTETHEINE"/>
    <property type="match status" value="1"/>
</dbReference>
<feature type="domain" description="Carrier" evidence="3">
    <location>
        <begin position="1"/>
        <end position="78"/>
    </location>
</feature>
<dbReference type="InterPro" id="IPR006162">
    <property type="entry name" value="Ppantetheine_attach_site"/>
</dbReference>
<dbReference type="Proteomes" id="UP001163203">
    <property type="component" value="Chromosome"/>
</dbReference>
<protein>
    <submittedName>
        <fullName evidence="4">Acyl carrier protein</fullName>
    </submittedName>
</protein>
<name>A0ABY7B8D0_9PSEU</name>
<evidence type="ECO:0000313" key="5">
    <source>
        <dbReference type="Proteomes" id="UP001163203"/>
    </source>
</evidence>
<evidence type="ECO:0000313" key="4">
    <source>
        <dbReference type="EMBL" id="WAL67938.1"/>
    </source>
</evidence>
<reference evidence="4" key="1">
    <citation type="submission" date="2022-11" db="EMBL/GenBank/DDBJ databases">
        <authorList>
            <person name="Mo P."/>
        </authorList>
    </citation>
    <scope>NUCLEOTIDE SEQUENCE</scope>
    <source>
        <strain evidence="4">HUAS 11-8</strain>
    </source>
</reference>
<keyword evidence="5" id="KW-1185">Reference proteome</keyword>
<dbReference type="PROSITE" id="PS50075">
    <property type="entry name" value="CARRIER"/>
    <property type="match status" value="1"/>
</dbReference>